<dbReference type="Proteomes" id="UP000293854">
    <property type="component" value="Unassembled WGS sequence"/>
</dbReference>
<evidence type="ECO:0000313" key="2">
    <source>
        <dbReference type="EMBL" id="QQS81717.1"/>
    </source>
</evidence>
<dbReference type="InterPro" id="IPR016181">
    <property type="entry name" value="Acyl_CoA_acyltransferase"/>
</dbReference>
<organism evidence="3 4">
    <name type="scientific">Staphylococcus condimenti</name>
    <dbReference type="NCBI Taxonomy" id="70255"/>
    <lineage>
        <taxon>Bacteria</taxon>
        <taxon>Bacillati</taxon>
        <taxon>Bacillota</taxon>
        <taxon>Bacilli</taxon>
        <taxon>Bacillales</taxon>
        <taxon>Staphylococcaceae</taxon>
        <taxon>Staphylococcus</taxon>
    </lineage>
</organism>
<evidence type="ECO:0000313" key="3">
    <source>
        <dbReference type="EMBL" id="RZI00708.1"/>
    </source>
</evidence>
<gene>
    <name evidence="3" type="ORF">EIG99_10755</name>
    <name evidence="2" type="ORF">I6J05_07220</name>
</gene>
<dbReference type="GeneID" id="93725933"/>
<evidence type="ECO:0000313" key="5">
    <source>
        <dbReference type="Proteomes" id="UP000595942"/>
    </source>
</evidence>
<reference evidence="3 4" key="1">
    <citation type="submission" date="2018-11" db="EMBL/GenBank/DDBJ databases">
        <title>Genomic profiling of Staphylococcus species from a Poultry farm system in KwaZulu-Natal, South Africa.</title>
        <authorList>
            <person name="Amoako D.G."/>
            <person name="Somboro A.M."/>
            <person name="Abia A.L.K."/>
            <person name="Bester L.A."/>
            <person name="Essack S.Y."/>
        </authorList>
    </citation>
    <scope>NUCLEOTIDE SEQUENCE [LARGE SCALE GENOMIC DNA]</scope>
    <source>
        <strain evidence="3 4">SA11</strain>
    </source>
</reference>
<evidence type="ECO:0000259" key="1">
    <source>
        <dbReference type="PROSITE" id="PS51186"/>
    </source>
</evidence>
<dbReference type="PROSITE" id="PS51186">
    <property type="entry name" value="GNAT"/>
    <property type="match status" value="1"/>
</dbReference>
<dbReference type="CDD" id="cd04301">
    <property type="entry name" value="NAT_SF"/>
    <property type="match status" value="1"/>
</dbReference>
<dbReference type="EMBL" id="CP068073">
    <property type="protein sequence ID" value="QQS81717.1"/>
    <property type="molecule type" value="Genomic_DNA"/>
</dbReference>
<dbReference type="RefSeq" id="WP_047132218.1">
    <property type="nucleotide sequence ID" value="NZ_CP015114.1"/>
</dbReference>
<accession>A0A3S4UA21</accession>
<dbReference type="InterPro" id="IPR000182">
    <property type="entry name" value="GNAT_dom"/>
</dbReference>
<sequence length="251" mass="29180">MVKLSMDLIDESGKIAFQDNLKTIYLTPEAPLTYYSNKWTYHEMPDFEQWLKDAKTQLKQHHAQDSHHLMFAFPENTELSQSFLDYLERENFELGLMEMYAIEAEALQGEIPDTLEIEWVTKDNLDDYLTIHRTFAIQFGEDYADESENMIRREFQDGEKTKRVVVYYQNQPVGSIDVIETDQTIEIDSFGVIESMRKKGIGSAIQAFIANYAGAKPIILIADGEDTAKDMYIKQGYTFIGYRYQILKENL</sequence>
<keyword evidence="5" id="KW-1185">Reference proteome</keyword>
<dbReference type="Gene3D" id="3.40.630.30">
    <property type="match status" value="1"/>
</dbReference>
<keyword evidence="3" id="KW-0808">Transferase</keyword>
<feature type="domain" description="N-acetyltransferase" evidence="1">
    <location>
        <begin position="115"/>
        <end position="251"/>
    </location>
</feature>
<dbReference type="Pfam" id="PF18467">
    <property type="entry name" value="DUF5613"/>
    <property type="match status" value="1"/>
</dbReference>
<proteinExistence type="predicted"/>
<dbReference type="AlphaFoldDB" id="A0A3S4UA21"/>
<dbReference type="Pfam" id="PF13673">
    <property type="entry name" value="Acetyltransf_10"/>
    <property type="match status" value="1"/>
</dbReference>
<dbReference type="GO" id="GO:0016747">
    <property type="term" value="F:acyltransferase activity, transferring groups other than amino-acyl groups"/>
    <property type="evidence" value="ECO:0007669"/>
    <property type="project" value="InterPro"/>
</dbReference>
<name>A0A3S4UA21_9STAP</name>
<dbReference type="EMBL" id="RQTE01000235">
    <property type="protein sequence ID" value="RZI00708.1"/>
    <property type="molecule type" value="Genomic_DNA"/>
</dbReference>
<protein>
    <submittedName>
        <fullName evidence="2 3">N-acetyltransferase</fullName>
    </submittedName>
</protein>
<dbReference type="InterPro" id="IPR040549">
    <property type="entry name" value="DUF5613"/>
</dbReference>
<dbReference type="OrthoDB" id="2213517at2"/>
<dbReference type="SUPFAM" id="SSF55729">
    <property type="entry name" value="Acyl-CoA N-acyltransferases (Nat)"/>
    <property type="match status" value="1"/>
</dbReference>
<evidence type="ECO:0000313" key="4">
    <source>
        <dbReference type="Proteomes" id="UP000293854"/>
    </source>
</evidence>
<reference evidence="2 5" key="2">
    <citation type="submission" date="2021-01" db="EMBL/GenBank/DDBJ databases">
        <title>FDA dAtabase for Regulatory Grade micrObial Sequences (FDA-ARGOS): Supporting development and validation of Infectious Disease Dx tests.</title>
        <authorList>
            <person name="Sproer C."/>
            <person name="Gronow S."/>
            <person name="Severitt S."/>
            <person name="Schroder I."/>
            <person name="Tallon L."/>
            <person name="Sadzewicz L."/>
            <person name="Zhao X."/>
            <person name="Boylan J."/>
            <person name="Ott S."/>
            <person name="Bowen H."/>
            <person name="Vavikolanu K."/>
            <person name="Mehta A."/>
            <person name="Aluvathingal J."/>
            <person name="Nadendla S."/>
            <person name="Lowell S."/>
            <person name="Myers T."/>
            <person name="Yan Y."/>
            <person name="Sichtig H."/>
        </authorList>
    </citation>
    <scope>NUCLEOTIDE SEQUENCE [LARGE SCALE GENOMIC DNA]</scope>
    <source>
        <strain evidence="2 5">FDAARGOS_1148</strain>
    </source>
</reference>
<dbReference type="Proteomes" id="UP000595942">
    <property type="component" value="Chromosome"/>
</dbReference>